<dbReference type="PANTHER" id="PTHR40596">
    <property type="entry name" value="CITRATE LYASE ALPHA CHAIN"/>
    <property type="match status" value="1"/>
</dbReference>
<dbReference type="InterPro" id="IPR037171">
    <property type="entry name" value="NagB/RpiA_transferase-like"/>
</dbReference>
<keyword evidence="3" id="KW-1185">Reference proteome</keyword>
<gene>
    <name evidence="2" type="primary">citF</name>
    <name evidence="2" type="ORF">H8S57_13740</name>
</gene>
<proteinExistence type="predicted"/>
<feature type="region of interest" description="Disordered" evidence="1">
    <location>
        <begin position="1"/>
        <end position="39"/>
    </location>
</feature>
<sequence>MEVFLRRAPAQPGGAPELGRVPPRSFPRADDVPAPGRTAPDRAVPDYIEYYGRVEHFSGAFAHVGERRRTGARVKSRTPGEQKVVALQEAIRRSGLKDGMTVSFHHHLRNGDKVTNLVMQTIADMGFQDIHLAASGIFACHEPLVPLIESGVITQISVNTFNPGPVARAISQGKLRKPAILRSHGGRPRAVESGEMHVDVAFIAAPTCDEMGNLNGTHGPSACGYLSYAYADAEFADTVVAVTDNLVPYPACPIEIGQNLVDYVVKVDSIGDPNGIVSGTTKITTDPVNLRIARDAARLIDQAGYIKDGMTFQTGAGGTSLAVAAEVREYMKEKGVVGAFGSGGIHSYFVKMLQEGLFRALFDVQCFDLDAIRSAAEDPRHMAMSASLYGNPHTKGCIVNNLDVMILGATEIDTDFNVNVITGSDGVILGASGGHNDCAAGAKLTIIVTNLLKGRLCVVRDRVTTITTPGETVDVLVTEYGVAVNPRRTDLLERLRDSGLPLVDIHTLRRIGEHLTGTPAPQEFTDRIIGVVEYRDGTVIDVVRQPK</sequence>
<dbReference type="AlphaFoldDB" id="A0A8J6J8M8"/>
<name>A0A8J6J8M8_9FIRM</name>
<accession>A0A8J6J8M8</accession>
<protein>
    <submittedName>
        <fullName evidence="2">Citrate lyase subunit alpha</fullName>
        <ecNumber evidence="2">2.8.3.10</ecNumber>
        <ecNumber evidence="2">4.1.3.6</ecNumber>
    </submittedName>
</protein>
<dbReference type="PANTHER" id="PTHR40596:SF1">
    <property type="entry name" value="CITRATE LYASE ALPHA CHAIN"/>
    <property type="match status" value="1"/>
</dbReference>
<dbReference type="EMBL" id="JACOPP010000024">
    <property type="protein sequence ID" value="MBC5734776.1"/>
    <property type="molecule type" value="Genomic_DNA"/>
</dbReference>
<evidence type="ECO:0000313" key="2">
    <source>
        <dbReference type="EMBL" id="MBC5734776.1"/>
    </source>
</evidence>
<dbReference type="SUPFAM" id="SSF100950">
    <property type="entry name" value="NagB/RpiA/CoA transferase-like"/>
    <property type="match status" value="2"/>
</dbReference>
<dbReference type="NCBIfam" id="TIGR01584">
    <property type="entry name" value="citF"/>
    <property type="match status" value="1"/>
</dbReference>
<keyword evidence="2" id="KW-0456">Lyase</keyword>
<reference evidence="2" key="1">
    <citation type="submission" date="2020-08" db="EMBL/GenBank/DDBJ databases">
        <title>Genome public.</title>
        <authorList>
            <person name="Liu C."/>
            <person name="Sun Q."/>
        </authorList>
    </citation>
    <scope>NUCLEOTIDE SEQUENCE</scope>
    <source>
        <strain evidence="2">NSJ-51</strain>
    </source>
</reference>
<organism evidence="2 3">
    <name type="scientific">Lawsonibacter hominis</name>
    <dbReference type="NCBI Taxonomy" id="2763053"/>
    <lineage>
        <taxon>Bacteria</taxon>
        <taxon>Bacillati</taxon>
        <taxon>Bacillota</taxon>
        <taxon>Clostridia</taxon>
        <taxon>Eubacteriales</taxon>
        <taxon>Oscillospiraceae</taxon>
        <taxon>Lawsonibacter</taxon>
    </lineage>
</organism>
<comment type="caution">
    <text evidence="2">The sequence shown here is derived from an EMBL/GenBank/DDBJ whole genome shotgun (WGS) entry which is preliminary data.</text>
</comment>
<dbReference type="GO" id="GO:0009346">
    <property type="term" value="C:ATP-independent citrate lyase complex"/>
    <property type="evidence" value="ECO:0007669"/>
    <property type="project" value="InterPro"/>
</dbReference>
<dbReference type="Proteomes" id="UP000661435">
    <property type="component" value="Unassembled WGS sequence"/>
</dbReference>
<dbReference type="Gene3D" id="3.40.1080.10">
    <property type="entry name" value="Glutaconate Coenzyme A-transferase"/>
    <property type="match status" value="2"/>
</dbReference>
<evidence type="ECO:0000256" key="1">
    <source>
        <dbReference type="SAM" id="MobiDB-lite"/>
    </source>
</evidence>
<dbReference type="InterPro" id="IPR006472">
    <property type="entry name" value="Citrate_lyase_asu"/>
</dbReference>
<dbReference type="GO" id="GO:0008815">
    <property type="term" value="F:citrate (pro-3S)-lyase activity"/>
    <property type="evidence" value="ECO:0007669"/>
    <property type="project" value="UniProtKB-EC"/>
</dbReference>
<dbReference type="EC" id="2.8.3.10" evidence="2"/>
<dbReference type="GO" id="GO:0005737">
    <property type="term" value="C:cytoplasm"/>
    <property type="evidence" value="ECO:0007669"/>
    <property type="project" value="InterPro"/>
</dbReference>
<dbReference type="GO" id="GO:0006084">
    <property type="term" value="P:acetyl-CoA metabolic process"/>
    <property type="evidence" value="ECO:0007669"/>
    <property type="project" value="InterPro"/>
</dbReference>
<dbReference type="GO" id="GO:0008814">
    <property type="term" value="F:citrate CoA-transferase activity"/>
    <property type="evidence" value="ECO:0007669"/>
    <property type="project" value="UniProtKB-EC"/>
</dbReference>
<dbReference type="Pfam" id="PF04223">
    <property type="entry name" value="CitF"/>
    <property type="match status" value="1"/>
</dbReference>
<dbReference type="PIRSF" id="PIRSF009451">
    <property type="entry name" value="Citrt_lyas_alpha"/>
    <property type="match status" value="1"/>
</dbReference>
<keyword evidence="2" id="KW-0808">Transferase</keyword>
<dbReference type="EC" id="4.1.3.6" evidence="2"/>
<evidence type="ECO:0000313" key="3">
    <source>
        <dbReference type="Proteomes" id="UP000661435"/>
    </source>
</evidence>